<keyword evidence="2" id="KW-0533">Nickel</keyword>
<accession>A0A6B8MF46</accession>
<evidence type="ECO:0000256" key="5">
    <source>
        <dbReference type="ARBA" id="ARBA00022801"/>
    </source>
</evidence>
<reference evidence="11 12" key="1">
    <citation type="submission" date="2019-09" db="EMBL/GenBank/DDBJ databases">
        <title>Isolation and complete genome sequencing of Methylocystis species.</title>
        <authorList>
            <person name="Rumah B.L."/>
            <person name="Stead C.E."/>
            <person name="Stevens B.C."/>
            <person name="Minton N.P."/>
            <person name="Grosse-Honebrink A."/>
            <person name="Zhang Y."/>
        </authorList>
    </citation>
    <scope>NUCLEOTIDE SEQUENCE [LARGE SCALE GENOMIC DNA]</scope>
    <source>
        <strain evidence="11 12">BRCS2</strain>
        <plasmid evidence="11 12">unnamed2</plasmid>
    </source>
</reference>
<evidence type="ECO:0000256" key="8">
    <source>
        <dbReference type="ARBA" id="ARBA00035238"/>
    </source>
</evidence>
<feature type="region of interest" description="Disordered" evidence="9">
    <location>
        <begin position="41"/>
        <end position="64"/>
    </location>
</feature>
<protein>
    <recommendedName>
        <fullName evidence="8">Hydrogenase maturation factor HypB</fullName>
    </recommendedName>
</protein>
<dbReference type="GO" id="GO:0003924">
    <property type="term" value="F:GTPase activity"/>
    <property type="evidence" value="ECO:0007669"/>
    <property type="project" value="InterPro"/>
</dbReference>
<dbReference type="PANTHER" id="PTHR30134:SF2">
    <property type="entry name" value="HYDROGENASE MATURATION FACTOR HYPB"/>
    <property type="match status" value="1"/>
</dbReference>
<dbReference type="GO" id="GO:0008270">
    <property type="term" value="F:zinc ion binding"/>
    <property type="evidence" value="ECO:0007669"/>
    <property type="project" value="TreeGrafter"/>
</dbReference>
<feature type="domain" description="CobW/HypB/UreG nucleotide-binding" evidence="10">
    <location>
        <begin position="104"/>
        <end position="263"/>
    </location>
</feature>
<dbReference type="RefSeq" id="WP_016920670.1">
    <property type="nucleotide sequence ID" value="NZ_CP044333.1"/>
</dbReference>
<dbReference type="SUPFAM" id="SSF52540">
    <property type="entry name" value="P-loop containing nucleoside triphosphate hydrolases"/>
    <property type="match status" value="1"/>
</dbReference>
<dbReference type="EMBL" id="CP044333">
    <property type="protein sequence ID" value="QGN00160.1"/>
    <property type="molecule type" value="Genomic_DNA"/>
</dbReference>
<sequence>MCKTCGCGDEAQAKITNMQTGKQVDIEEEIQKHAHAGEHAYHNHPHTHADGTTHGHSHEADDHYHGGAVQGQILSLQQRLLAKNDAIAAQNRAWLQGREILALNIMSSPGAGKTTLLERTIAKLKDDVPLFVIEGDQATSVDGERIRAAGASTIQVNTGAGCHLEADMIARGLMELRPPTGSIVMIENVGNLVCPALFDLGESCKIVMLSVTEGEDKPLKYPHMFQAARLMIINKIDLAPYVEFDRGRCLANAHRVNPHIEVVELSSKTGEGILAWRAWLLQELARMSDVKWCLDKGIGP</sequence>
<name>A0A6B8MF46_9HYPH</name>
<keyword evidence="7" id="KW-0342">GTP-binding</keyword>
<evidence type="ECO:0000259" key="10">
    <source>
        <dbReference type="Pfam" id="PF02492"/>
    </source>
</evidence>
<dbReference type="InterPro" id="IPR004392">
    <property type="entry name" value="Hyd_mat_HypB"/>
</dbReference>
<proteinExistence type="inferred from homology"/>
<evidence type="ECO:0000256" key="7">
    <source>
        <dbReference type="ARBA" id="ARBA00023134"/>
    </source>
</evidence>
<dbReference type="InterPro" id="IPR003495">
    <property type="entry name" value="CobW/HypB/UreG_nucleotide-bd"/>
</dbReference>
<dbReference type="Gene3D" id="3.40.50.300">
    <property type="entry name" value="P-loop containing nucleotide triphosphate hydrolases"/>
    <property type="match status" value="1"/>
</dbReference>
<comment type="similarity">
    <text evidence="1">Belongs to the SIMIBI class G3E GTPase family. HypB/HupM subfamily.</text>
</comment>
<keyword evidence="12" id="KW-1185">Reference proteome</keyword>
<dbReference type="KEGG" id="mpar:F7D14_21590"/>
<dbReference type="NCBIfam" id="TIGR00073">
    <property type="entry name" value="hypB"/>
    <property type="match status" value="1"/>
</dbReference>
<evidence type="ECO:0000256" key="1">
    <source>
        <dbReference type="ARBA" id="ARBA00006211"/>
    </source>
</evidence>
<keyword evidence="6" id="KW-0862">Zinc</keyword>
<keyword evidence="11" id="KW-0614">Plasmid</keyword>
<organism evidence="11 12">
    <name type="scientific">Methylocystis parvus</name>
    <dbReference type="NCBI Taxonomy" id="134"/>
    <lineage>
        <taxon>Bacteria</taxon>
        <taxon>Pseudomonadati</taxon>
        <taxon>Pseudomonadota</taxon>
        <taxon>Alphaproteobacteria</taxon>
        <taxon>Hyphomicrobiales</taxon>
        <taxon>Methylocystaceae</taxon>
        <taxon>Methylocystis</taxon>
    </lineage>
</organism>
<evidence type="ECO:0000256" key="3">
    <source>
        <dbReference type="ARBA" id="ARBA00022723"/>
    </source>
</evidence>
<keyword evidence="5" id="KW-0378">Hydrolase</keyword>
<dbReference type="GO" id="GO:0016151">
    <property type="term" value="F:nickel cation binding"/>
    <property type="evidence" value="ECO:0007669"/>
    <property type="project" value="InterPro"/>
</dbReference>
<evidence type="ECO:0000256" key="2">
    <source>
        <dbReference type="ARBA" id="ARBA00022596"/>
    </source>
</evidence>
<evidence type="ECO:0000256" key="4">
    <source>
        <dbReference type="ARBA" id="ARBA00022741"/>
    </source>
</evidence>
<dbReference type="CDD" id="cd05390">
    <property type="entry name" value="HypB"/>
    <property type="match status" value="1"/>
</dbReference>
<dbReference type="AlphaFoldDB" id="A0A6B8MF46"/>
<dbReference type="Pfam" id="PF02492">
    <property type="entry name" value="cobW"/>
    <property type="match status" value="1"/>
</dbReference>
<geneLocation type="plasmid" evidence="11">
    <name>unnamed2</name>
</geneLocation>
<dbReference type="GO" id="GO:0005525">
    <property type="term" value="F:GTP binding"/>
    <property type="evidence" value="ECO:0007669"/>
    <property type="project" value="UniProtKB-KW"/>
</dbReference>
<dbReference type="GO" id="GO:0051604">
    <property type="term" value="P:protein maturation"/>
    <property type="evidence" value="ECO:0007669"/>
    <property type="project" value="InterPro"/>
</dbReference>
<keyword evidence="4" id="KW-0547">Nucleotide-binding</keyword>
<evidence type="ECO:0000256" key="9">
    <source>
        <dbReference type="SAM" id="MobiDB-lite"/>
    </source>
</evidence>
<evidence type="ECO:0000313" key="12">
    <source>
        <dbReference type="Proteomes" id="UP000422569"/>
    </source>
</evidence>
<keyword evidence="3" id="KW-0479">Metal-binding</keyword>
<evidence type="ECO:0000256" key="6">
    <source>
        <dbReference type="ARBA" id="ARBA00022833"/>
    </source>
</evidence>
<dbReference type="InterPro" id="IPR027417">
    <property type="entry name" value="P-loop_NTPase"/>
</dbReference>
<dbReference type="PANTHER" id="PTHR30134">
    <property type="entry name" value="HYDROGENASE PROTEIN ASSEMBLY PROTEIN, NICKEL CHAPERONE"/>
    <property type="match status" value="1"/>
</dbReference>
<gene>
    <name evidence="11" type="primary">hypB</name>
    <name evidence="11" type="ORF">F7D14_21590</name>
</gene>
<dbReference type="Proteomes" id="UP000422569">
    <property type="component" value="Plasmid unnamed2"/>
</dbReference>
<evidence type="ECO:0000313" key="11">
    <source>
        <dbReference type="EMBL" id="QGN00160.1"/>
    </source>
</evidence>